<evidence type="ECO:0000259" key="1">
    <source>
        <dbReference type="Pfam" id="PF01656"/>
    </source>
</evidence>
<dbReference type="InterPro" id="IPR002586">
    <property type="entry name" value="CobQ/CobB/MinD/ParA_Nub-bd_dom"/>
</dbReference>
<dbReference type="InterPro" id="IPR048089">
    <property type="entry name" value="McdA"/>
</dbReference>
<dbReference type="Gene3D" id="3.40.50.300">
    <property type="entry name" value="P-loop containing nucleotide triphosphate hydrolases"/>
    <property type="match status" value="1"/>
</dbReference>
<dbReference type="PANTHER" id="PTHR13696">
    <property type="entry name" value="P-LOOP CONTAINING NUCLEOSIDE TRIPHOSPHATE HYDROLASE"/>
    <property type="match status" value="1"/>
</dbReference>
<feature type="domain" description="CobQ/CobB/MinD/ParA nucleotide binding" evidence="1">
    <location>
        <begin position="4"/>
        <end position="183"/>
    </location>
</feature>
<keyword evidence="3" id="KW-1185">Reference proteome</keyword>
<name>A0A0J1B6X1_RHOIS</name>
<protein>
    <submittedName>
        <fullName evidence="2">Chromosome (Plasmid) partitioning protein ParA</fullName>
    </submittedName>
</protein>
<dbReference type="CDD" id="cd02042">
    <property type="entry name" value="ParAB_family"/>
    <property type="match status" value="1"/>
</dbReference>
<dbReference type="OrthoDB" id="9804460at2"/>
<dbReference type="AlphaFoldDB" id="A0A0J1B6X1"/>
<dbReference type="InterPro" id="IPR050678">
    <property type="entry name" value="DNA_Partitioning_ATPase"/>
</dbReference>
<dbReference type="SUPFAM" id="SSF52540">
    <property type="entry name" value="P-loop containing nucleoside triphosphate hydrolases"/>
    <property type="match status" value="1"/>
</dbReference>
<evidence type="ECO:0000313" key="2">
    <source>
        <dbReference type="EMBL" id="KLU02231.1"/>
    </source>
</evidence>
<dbReference type="NCBIfam" id="NF041546">
    <property type="entry name" value="ParA_partition"/>
    <property type="match status" value="1"/>
</dbReference>
<proteinExistence type="predicted"/>
<accession>A0A0J1B6X1</accession>
<dbReference type="Pfam" id="PF01656">
    <property type="entry name" value="CbiA"/>
    <property type="match status" value="1"/>
</dbReference>
<dbReference type="PANTHER" id="PTHR13696:SF96">
    <property type="entry name" value="COBQ_COBB_MIND_PARA NUCLEOTIDE BINDING DOMAIN-CONTAINING PROTEIN"/>
    <property type="match status" value="1"/>
</dbReference>
<dbReference type="RefSeq" id="WP_047816375.1">
    <property type="nucleotide sequence ID" value="NZ_LECT01000044.1"/>
</dbReference>
<dbReference type="PATRIC" id="fig|595434.4.peg.5032"/>
<comment type="caution">
    <text evidence="2">The sequence shown here is derived from an EMBL/GenBank/DDBJ whole genome shotgun (WGS) entry which is preliminary data.</text>
</comment>
<evidence type="ECO:0000313" key="3">
    <source>
        <dbReference type="Proteomes" id="UP000036367"/>
    </source>
</evidence>
<dbReference type="InterPro" id="IPR027417">
    <property type="entry name" value="P-loop_NTPase"/>
</dbReference>
<gene>
    <name evidence="2" type="ORF">RISK_005297</name>
</gene>
<dbReference type="STRING" id="595434.RISK_005297"/>
<sequence>MIYAFLNQKGGVGKTTLSIHTAAELSNRGRRVLLIDADPQGSSLGWSNHRETADFTVVGMAKATLHKEIESLAQDYDDVVIDGPPRVTELARSIILAADIVVIPLQPSPMDVWAAAETVDLVREAQVFNPEIKCCLALNRKIANTAIGRDVREALVELDVPILKSDIGQRVAFAESAASGTTVLDQKRSKAAKEITKFVNELRRIQ</sequence>
<organism evidence="2 3">
    <name type="scientific">Rhodopirellula islandica</name>
    <dbReference type="NCBI Taxonomy" id="595434"/>
    <lineage>
        <taxon>Bacteria</taxon>
        <taxon>Pseudomonadati</taxon>
        <taxon>Planctomycetota</taxon>
        <taxon>Planctomycetia</taxon>
        <taxon>Pirellulales</taxon>
        <taxon>Pirellulaceae</taxon>
        <taxon>Rhodopirellula</taxon>
    </lineage>
</organism>
<dbReference type="PIRSF" id="PIRSF009320">
    <property type="entry name" value="Nuc_binding_HP_1000"/>
    <property type="match status" value="1"/>
</dbReference>
<dbReference type="Proteomes" id="UP000036367">
    <property type="component" value="Unassembled WGS sequence"/>
</dbReference>
<reference evidence="2" key="1">
    <citation type="submission" date="2015-05" db="EMBL/GenBank/DDBJ databases">
        <title>Permanent draft genome of Rhodopirellula islandicus K833.</title>
        <authorList>
            <person name="Kizina J."/>
            <person name="Richter M."/>
            <person name="Glockner F.O."/>
            <person name="Harder J."/>
        </authorList>
    </citation>
    <scope>NUCLEOTIDE SEQUENCE [LARGE SCALE GENOMIC DNA]</scope>
    <source>
        <strain evidence="2">K833</strain>
    </source>
</reference>
<dbReference type="EMBL" id="LECT01000044">
    <property type="protein sequence ID" value="KLU02231.1"/>
    <property type="molecule type" value="Genomic_DNA"/>
</dbReference>